<dbReference type="Pfam" id="PF02767">
    <property type="entry name" value="DNA_pol3_beta_2"/>
    <property type="match status" value="1"/>
</dbReference>
<dbReference type="RefSeq" id="WP_285761371.1">
    <property type="nucleotide sequence ID" value="NZ_BSQG01000009.1"/>
</dbReference>
<dbReference type="InterPro" id="IPR001001">
    <property type="entry name" value="DNA_polIII_beta"/>
</dbReference>
<dbReference type="GO" id="GO:0042802">
    <property type="term" value="F:identical protein binding"/>
    <property type="evidence" value="ECO:0007669"/>
    <property type="project" value="UniProtKB-ARBA"/>
</dbReference>
<dbReference type="SMART" id="SM00480">
    <property type="entry name" value="POL3Bc"/>
    <property type="match status" value="1"/>
</dbReference>
<comment type="similarity">
    <text evidence="2 10">Belongs to the beta sliding clamp family.</text>
</comment>
<dbReference type="FunFam" id="3.10.150.10:FF:000001">
    <property type="entry name" value="Beta sliding clamp"/>
    <property type="match status" value="1"/>
</dbReference>
<evidence type="ECO:0000256" key="6">
    <source>
        <dbReference type="ARBA" id="ARBA00022695"/>
    </source>
</evidence>
<dbReference type="PANTHER" id="PTHR30478:SF0">
    <property type="entry name" value="BETA SLIDING CLAMP"/>
    <property type="match status" value="1"/>
</dbReference>
<feature type="domain" description="DNA polymerase III beta sliding clamp N-terminal" evidence="11">
    <location>
        <begin position="1"/>
        <end position="121"/>
    </location>
</feature>
<comment type="subcellular location">
    <subcellularLocation>
        <location evidence="1 10">Cytoplasm</location>
    </subcellularLocation>
</comment>
<dbReference type="GO" id="GO:0003677">
    <property type="term" value="F:DNA binding"/>
    <property type="evidence" value="ECO:0007669"/>
    <property type="project" value="UniProtKB-UniRule"/>
</dbReference>
<dbReference type="GO" id="GO:0008408">
    <property type="term" value="F:3'-5' exonuclease activity"/>
    <property type="evidence" value="ECO:0007669"/>
    <property type="project" value="InterPro"/>
</dbReference>
<dbReference type="SUPFAM" id="SSF55979">
    <property type="entry name" value="DNA clamp"/>
    <property type="match status" value="3"/>
</dbReference>
<comment type="subunit">
    <text evidence="10">Forms a ring-shaped head-to-tail homodimer around DNA.</text>
</comment>
<evidence type="ECO:0000259" key="13">
    <source>
        <dbReference type="Pfam" id="PF02768"/>
    </source>
</evidence>
<comment type="function">
    <text evidence="10">Confers DNA tethering and processivity to DNA polymerases and other proteins. Acts as a clamp, forming a ring around DNA (a reaction catalyzed by the clamp-loading complex) which diffuses in an ATP-independent manner freely and bidirectionally along dsDNA. Initially characterized for its ability to contact the catalytic subunit of DNA polymerase III (Pol III), a complex, multichain enzyme responsible for most of the replicative synthesis in bacteria; Pol III exhibits 3'-5' exonuclease proofreading activity. The beta chain is required for initiation of replication as well as for processivity of DNA replication.</text>
</comment>
<dbReference type="InterPro" id="IPR046938">
    <property type="entry name" value="DNA_clamp_sf"/>
</dbReference>
<keyword evidence="9" id="KW-0238">DNA-binding</keyword>
<evidence type="ECO:0000256" key="4">
    <source>
        <dbReference type="ARBA" id="ARBA00022490"/>
    </source>
</evidence>
<dbReference type="Proteomes" id="UP001165092">
    <property type="component" value="Unassembled WGS sequence"/>
</dbReference>
<dbReference type="FunFam" id="3.10.150.10:FF:000005">
    <property type="entry name" value="Beta sliding clamp"/>
    <property type="match status" value="1"/>
</dbReference>
<keyword evidence="6 10" id="KW-0548">Nucleotidyltransferase</keyword>
<feature type="domain" description="DNA polymerase III beta sliding clamp C-terminal" evidence="13">
    <location>
        <begin position="259"/>
        <end position="379"/>
    </location>
</feature>
<dbReference type="Pfam" id="PF00712">
    <property type="entry name" value="DNA_pol3_beta"/>
    <property type="match status" value="1"/>
</dbReference>
<keyword evidence="8 10" id="KW-0239">DNA-directed DNA polymerase</keyword>
<keyword evidence="5 10" id="KW-0808">Transferase</keyword>
<dbReference type="CDD" id="cd00140">
    <property type="entry name" value="beta_clamp"/>
    <property type="match status" value="1"/>
</dbReference>
<dbReference type="PANTHER" id="PTHR30478">
    <property type="entry name" value="DNA POLYMERASE III SUBUNIT BETA"/>
    <property type="match status" value="1"/>
</dbReference>
<evidence type="ECO:0000313" key="14">
    <source>
        <dbReference type="EMBL" id="GLU49834.1"/>
    </source>
</evidence>
<evidence type="ECO:0000256" key="9">
    <source>
        <dbReference type="ARBA" id="ARBA00023125"/>
    </source>
</evidence>
<dbReference type="EMBL" id="BSQG01000009">
    <property type="protein sequence ID" value="GLU49834.1"/>
    <property type="molecule type" value="Genomic_DNA"/>
</dbReference>
<protein>
    <recommendedName>
        <fullName evidence="3 10">Beta sliding clamp</fullName>
    </recommendedName>
</protein>
<gene>
    <name evidence="14" type="primary">dnaN</name>
    <name evidence="14" type="ORF">Nans01_41850</name>
</gene>
<evidence type="ECO:0000259" key="11">
    <source>
        <dbReference type="Pfam" id="PF00712"/>
    </source>
</evidence>
<dbReference type="Gene3D" id="3.10.150.10">
    <property type="entry name" value="DNA Polymerase III, subunit A, domain 2"/>
    <property type="match status" value="3"/>
</dbReference>
<dbReference type="GO" id="GO:0003887">
    <property type="term" value="F:DNA-directed DNA polymerase activity"/>
    <property type="evidence" value="ECO:0007669"/>
    <property type="project" value="UniProtKB-UniRule"/>
</dbReference>
<feature type="domain" description="DNA polymerase III beta sliding clamp central" evidence="12">
    <location>
        <begin position="130"/>
        <end position="252"/>
    </location>
</feature>
<evidence type="ECO:0000256" key="10">
    <source>
        <dbReference type="PIRNR" id="PIRNR000804"/>
    </source>
</evidence>
<keyword evidence="15" id="KW-1185">Reference proteome</keyword>
<evidence type="ECO:0000256" key="5">
    <source>
        <dbReference type="ARBA" id="ARBA00022679"/>
    </source>
</evidence>
<evidence type="ECO:0000256" key="1">
    <source>
        <dbReference type="ARBA" id="ARBA00004496"/>
    </source>
</evidence>
<accession>A0A9W6UKD5</accession>
<evidence type="ECO:0000256" key="3">
    <source>
        <dbReference type="ARBA" id="ARBA00021035"/>
    </source>
</evidence>
<organism evidence="14 15">
    <name type="scientific">Nocardiopsis ansamitocini</name>
    <dbReference type="NCBI Taxonomy" id="1670832"/>
    <lineage>
        <taxon>Bacteria</taxon>
        <taxon>Bacillati</taxon>
        <taxon>Actinomycetota</taxon>
        <taxon>Actinomycetes</taxon>
        <taxon>Streptosporangiales</taxon>
        <taxon>Nocardiopsidaceae</taxon>
        <taxon>Nocardiopsis</taxon>
    </lineage>
</organism>
<evidence type="ECO:0000256" key="2">
    <source>
        <dbReference type="ARBA" id="ARBA00010752"/>
    </source>
</evidence>
<dbReference type="Pfam" id="PF02768">
    <property type="entry name" value="DNA_pol3_beta_3"/>
    <property type="match status" value="1"/>
</dbReference>
<dbReference type="AlphaFoldDB" id="A0A9W6UKD5"/>
<reference evidence="14" key="1">
    <citation type="submission" date="2023-02" db="EMBL/GenBank/DDBJ databases">
        <title>Nocardiopsis ansamitocini NBRC 112285.</title>
        <authorList>
            <person name="Ichikawa N."/>
            <person name="Sato H."/>
            <person name="Tonouchi N."/>
        </authorList>
    </citation>
    <scope>NUCLEOTIDE SEQUENCE</scope>
    <source>
        <strain evidence="14">NBRC 112285</strain>
    </source>
</reference>
<dbReference type="GO" id="GO:0005737">
    <property type="term" value="C:cytoplasm"/>
    <property type="evidence" value="ECO:0007669"/>
    <property type="project" value="UniProtKB-SubCell"/>
</dbReference>
<keyword evidence="7 10" id="KW-0235">DNA replication</keyword>
<dbReference type="InterPro" id="IPR022637">
    <property type="entry name" value="DNA_polIII_beta_cen"/>
</dbReference>
<dbReference type="GO" id="GO:0009360">
    <property type="term" value="C:DNA polymerase III complex"/>
    <property type="evidence" value="ECO:0007669"/>
    <property type="project" value="InterPro"/>
</dbReference>
<evidence type="ECO:0000256" key="8">
    <source>
        <dbReference type="ARBA" id="ARBA00022932"/>
    </source>
</evidence>
<sequence>MKFRADRDAFADAIAWTARALPARPAVPVLAGIRLDITDSAAGTLDLSGFDYEVSAQASVEVQVEEPGSVLVSGRLLAEIVRNLPPYPVEIGLEGSRVVLTCGSSRFTLLTMPVEDYPTLPAMPRVTGSIAGNTLATAIRQVTPAASRDDTLPMLTGVNLSLTGDAIALAATDRYRIAVRDVWWQPQTLETETSALVPARTLAEIARSITSGGNVDVALSAMGVPASAQGEGMIGFEHAGRRTTTRLIDSEFIKYEARFPTDFAASAEIPVAPLLEAVKRVSLVADRSTPLRLSFGTGELVLEAGSGDDAQAREVLDAKFEGEPMRVAFSPQYFLDGLGAVETEAALLNFTAPTKPAVITGVPVDKGSPPDFRYLVMPLRVA</sequence>
<dbReference type="GO" id="GO:0006271">
    <property type="term" value="P:DNA strand elongation involved in DNA replication"/>
    <property type="evidence" value="ECO:0007669"/>
    <property type="project" value="TreeGrafter"/>
</dbReference>
<name>A0A9W6UKD5_9ACTN</name>
<keyword evidence="4 10" id="KW-0963">Cytoplasm</keyword>
<evidence type="ECO:0000256" key="7">
    <source>
        <dbReference type="ARBA" id="ARBA00022705"/>
    </source>
</evidence>
<dbReference type="NCBIfam" id="TIGR00663">
    <property type="entry name" value="dnan"/>
    <property type="match status" value="1"/>
</dbReference>
<evidence type="ECO:0000259" key="12">
    <source>
        <dbReference type="Pfam" id="PF02767"/>
    </source>
</evidence>
<proteinExistence type="inferred from homology"/>
<comment type="caution">
    <text evidence="14">The sequence shown here is derived from an EMBL/GenBank/DDBJ whole genome shotgun (WGS) entry which is preliminary data.</text>
</comment>
<dbReference type="InterPro" id="IPR022634">
    <property type="entry name" value="DNA_polIII_beta_N"/>
</dbReference>
<evidence type="ECO:0000313" key="15">
    <source>
        <dbReference type="Proteomes" id="UP001165092"/>
    </source>
</evidence>
<dbReference type="PIRSF" id="PIRSF000804">
    <property type="entry name" value="DNA_pol_III_b"/>
    <property type="match status" value="1"/>
</dbReference>
<dbReference type="InterPro" id="IPR022635">
    <property type="entry name" value="DNA_polIII_beta_C"/>
</dbReference>